<sequence length="497" mass="55686">MSLDLKMQEKFTWVLENFSSLQDECYSPVFTVAGCNWRLLACPRGVRRNYDRYFSVYLDLAPESLPSGWRREVKFSITLVNVWPIANRVLGEPCFFDAKTSNWGFEDFLLLEKLRNKGEGFLVNDRLTIVAEVHVLPAIVVPLDFVKIIASLSSNERNQADKSQGDSPCHQVAQTTDDAASQEKLDDNDDENDDDDDDASEESTDDDDDDGSEESSDDEDASQEDTDDNDDGACDISLLNQLMNALEDASHTEENHGISCNNVVAETEVSNGESDDAPKKDDDDDEASSLVLNDSDGNGSTKEQVKVTRLHLVLEDASQTFKNGGRGLNTVASVMGTCDNVLMEIQQVQETVDINGFEVVSSKVESVRRIFERHPDIAVEFRGKNQHLRNACMNFLLSIIETMCQSLEELSNEDLVEADIALTYLKDAGFKVDWLEKKLDQLKEKKEEEMSGLARLHEIEENLVILKQKWSDLDALAEKEKAELSATRAAMSFDDFV</sequence>
<dbReference type="Pfam" id="PF22486">
    <property type="entry name" value="MATH_2"/>
    <property type="match status" value="1"/>
</dbReference>
<evidence type="ECO:0000313" key="5">
    <source>
        <dbReference type="Proteomes" id="UP000694240"/>
    </source>
</evidence>
<reference evidence="4 5" key="1">
    <citation type="submission" date="2020-12" db="EMBL/GenBank/DDBJ databases">
        <title>Concerted genomic and epigenomic changes stabilize Arabidopsis allopolyploids.</title>
        <authorList>
            <person name="Chen Z."/>
        </authorList>
    </citation>
    <scope>NUCLEOTIDE SEQUENCE [LARGE SCALE GENOMIC DNA]</scope>
    <source>
        <strain evidence="4">Allo738</strain>
        <tissue evidence="4">Leaf</tissue>
    </source>
</reference>
<dbReference type="SMART" id="SM00061">
    <property type="entry name" value="MATH"/>
    <property type="match status" value="1"/>
</dbReference>
<evidence type="ECO:0000256" key="2">
    <source>
        <dbReference type="SAM" id="MobiDB-lite"/>
    </source>
</evidence>
<dbReference type="CDD" id="cd00121">
    <property type="entry name" value="MATH"/>
    <property type="match status" value="1"/>
</dbReference>
<dbReference type="PROSITE" id="PS51257">
    <property type="entry name" value="PROKAR_LIPOPROTEIN"/>
    <property type="match status" value="1"/>
</dbReference>
<protein>
    <submittedName>
        <fullName evidence="4">TRAF-like</fullName>
    </submittedName>
</protein>
<dbReference type="PANTHER" id="PTHR46236">
    <property type="entry name" value="TRAF-LIKE SUPERFAMILY PROTEIN"/>
    <property type="match status" value="1"/>
</dbReference>
<feature type="compositionally biased region" description="Polar residues" evidence="2">
    <location>
        <begin position="290"/>
        <end position="302"/>
    </location>
</feature>
<dbReference type="Proteomes" id="UP000694240">
    <property type="component" value="Chromosome 10"/>
</dbReference>
<feature type="compositionally biased region" description="Acidic residues" evidence="2">
    <location>
        <begin position="186"/>
        <end position="233"/>
    </location>
</feature>
<accession>A0A8T1ZQK5</accession>
<evidence type="ECO:0000259" key="3">
    <source>
        <dbReference type="PROSITE" id="PS50144"/>
    </source>
</evidence>
<dbReference type="InterPro" id="IPR002083">
    <property type="entry name" value="MATH/TRAF_dom"/>
</dbReference>
<feature type="region of interest" description="Disordered" evidence="2">
    <location>
        <begin position="268"/>
        <end position="304"/>
    </location>
</feature>
<gene>
    <name evidence="4" type="ORF">ISN45_Aa05g027500</name>
</gene>
<proteinExistence type="predicted"/>
<dbReference type="EMBL" id="JAEFBK010000010">
    <property type="protein sequence ID" value="KAG7561319.1"/>
    <property type="molecule type" value="Genomic_DNA"/>
</dbReference>
<dbReference type="PANTHER" id="PTHR46236:SF33">
    <property type="entry name" value="MEPRIN AND TRAF-LIKE DOMAIN-CONTAINING PROTEIN-RELATED"/>
    <property type="match status" value="1"/>
</dbReference>
<name>A0A8T1ZQK5_9BRAS</name>
<organism evidence="4 5">
    <name type="scientific">Arabidopsis thaliana x Arabidopsis arenosa</name>
    <dbReference type="NCBI Taxonomy" id="1240361"/>
    <lineage>
        <taxon>Eukaryota</taxon>
        <taxon>Viridiplantae</taxon>
        <taxon>Streptophyta</taxon>
        <taxon>Embryophyta</taxon>
        <taxon>Tracheophyta</taxon>
        <taxon>Spermatophyta</taxon>
        <taxon>Magnoliopsida</taxon>
        <taxon>eudicotyledons</taxon>
        <taxon>Gunneridae</taxon>
        <taxon>Pentapetalae</taxon>
        <taxon>rosids</taxon>
        <taxon>malvids</taxon>
        <taxon>Brassicales</taxon>
        <taxon>Brassicaceae</taxon>
        <taxon>Camelineae</taxon>
        <taxon>Arabidopsis</taxon>
    </lineage>
</organism>
<dbReference type="AlphaFoldDB" id="A0A8T1ZQK5"/>
<feature type="region of interest" description="Disordered" evidence="2">
    <location>
        <begin position="157"/>
        <end position="234"/>
    </location>
</feature>
<evidence type="ECO:0000313" key="4">
    <source>
        <dbReference type="EMBL" id="KAG7561319.1"/>
    </source>
</evidence>
<feature type="coiled-coil region" evidence="1">
    <location>
        <begin position="425"/>
        <end position="452"/>
    </location>
</feature>
<dbReference type="PROSITE" id="PS50144">
    <property type="entry name" value="MATH"/>
    <property type="match status" value="1"/>
</dbReference>
<evidence type="ECO:0000256" key="1">
    <source>
        <dbReference type="SAM" id="Coils"/>
    </source>
</evidence>
<feature type="non-terminal residue" evidence="4">
    <location>
        <position position="1"/>
    </location>
</feature>
<keyword evidence="1" id="KW-0175">Coiled coil</keyword>
<feature type="domain" description="MATH" evidence="3">
    <location>
        <begin position="8"/>
        <end position="133"/>
    </location>
</feature>
<comment type="caution">
    <text evidence="4">The sequence shown here is derived from an EMBL/GenBank/DDBJ whole genome shotgun (WGS) entry which is preliminary data.</text>
</comment>
<feature type="compositionally biased region" description="Polar residues" evidence="2">
    <location>
        <begin position="165"/>
        <end position="179"/>
    </location>
</feature>
<dbReference type="InterPro" id="IPR050804">
    <property type="entry name" value="MCC"/>
</dbReference>
<keyword evidence="5" id="KW-1185">Reference proteome</keyword>